<proteinExistence type="predicted"/>
<organism evidence="2 4">
    <name type="scientific">Sphingobium yanoikuyae</name>
    <name type="common">Sphingomonas yanoikuyae</name>
    <dbReference type="NCBI Taxonomy" id="13690"/>
    <lineage>
        <taxon>Bacteria</taxon>
        <taxon>Pseudomonadati</taxon>
        <taxon>Pseudomonadota</taxon>
        <taxon>Alphaproteobacteria</taxon>
        <taxon>Sphingomonadales</taxon>
        <taxon>Sphingomonadaceae</taxon>
        <taxon>Sphingobium</taxon>
    </lineage>
</organism>
<sequence>MIIRVVDQPPSTAPERSMRRQIDVPSAQQGPTGPDGPHAHLYLETGHAMTPPAKAPMNVYEVRVVDDRIEIAR</sequence>
<name>A0A0J9D9H5_SPHYA</name>
<protein>
    <submittedName>
        <fullName evidence="2">Uncharacterized protein</fullName>
    </submittedName>
</protein>
<evidence type="ECO:0000313" key="2">
    <source>
        <dbReference type="EMBL" id="ATP21276.1"/>
    </source>
</evidence>
<dbReference type="Proteomes" id="UP000037029">
    <property type="component" value="Chromosome"/>
</dbReference>
<gene>
    <name evidence="2" type="ORF">BV87_24740</name>
    <name evidence="3" type="ORF">N5J77_10860</name>
</gene>
<evidence type="ECO:0000313" key="4">
    <source>
        <dbReference type="Proteomes" id="UP000037029"/>
    </source>
</evidence>
<evidence type="ECO:0000256" key="1">
    <source>
        <dbReference type="SAM" id="MobiDB-lite"/>
    </source>
</evidence>
<feature type="region of interest" description="Disordered" evidence="1">
    <location>
        <begin position="1"/>
        <end position="42"/>
    </location>
</feature>
<dbReference type="Proteomes" id="UP001162318">
    <property type="component" value="Unassembled WGS sequence"/>
</dbReference>
<reference evidence="3" key="2">
    <citation type="submission" date="2022-09" db="EMBL/GenBank/DDBJ databases">
        <title>Intensive care unit water sources are persistently colonized with multi-drug resistant bacteria and are the site of extensive horizontal gene transfer of antibiotic resistance genes.</title>
        <authorList>
            <person name="Diorio-Toth L."/>
        </authorList>
    </citation>
    <scope>NUCLEOTIDE SEQUENCE</scope>
    <source>
        <strain evidence="3">GD03659</strain>
    </source>
</reference>
<dbReference type="EMBL" id="JAOCKX010000012">
    <property type="protein sequence ID" value="MDH2131626.1"/>
    <property type="molecule type" value="Genomic_DNA"/>
</dbReference>
<dbReference type="AlphaFoldDB" id="A0A0J9D9H5"/>
<dbReference type="EMBL" id="CP020925">
    <property type="protein sequence ID" value="ATP21276.1"/>
    <property type="molecule type" value="Genomic_DNA"/>
</dbReference>
<accession>A0A0J9D9H5</accession>
<evidence type="ECO:0000313" key="3">
    <source>
        <dbReference type="EMBL" id="MDH2131626.1"/>
    </source>
</evidence>
<reference evidence="2 4" key="1">
    <citation type="submission" date="2017-04" db="EMBL/GenBank/DDBJ databases">
        <title>Characterization, genome and methylation analysis of a phthalic acid esters degrading strain Sphingobium yanoikuyae SHJ.</title>
        <authorList>
            <person name="Feng L."/>
        </authorList>
    </citation>
    <scope>NUCLEOTIDE SEQUENCE [LARGE SCALE GENOMIC DNA]</scope>
    <source>
        <strain evidence="2 4">SHJ</strain>
    </source>
</reference>
<dbReference type="RefSeq" id="WP_048936373.1">
    <property type="nucleotide sequence ID" value="NZ_CP020925.1"/>
</dbReference>